<dbReference type="AlphaFoldDB" id="A0A3D8T5Z7"/>
<evidence type="ECO:0000313" key="2">
    <source>
        <dbReference type="EMBL" id="RDW93861.1"/>
    </source>
</evidence>
<reference evidence="2 3" key="1">
    <citation type="journal article" date="2018" name="IMA Fungus">
        <title>IMA Genome-F 9: Draft genome sequence of Annulohypoxylon stygium, Aspergillus mulundensis, Berkeleyomyces basicola (syn. Thielaviopsis basicola), Ceratocystis smalleyi, two Cercospora beticola strains, Coleophoma cylindrospora, Fusarium fracticaudum, Phialophora cf. hyalina, and Morchella septimelata.</title>
        <authorList>
            <person name="Wingfield B.D."/>
            <person name="Bills G.F."/>
            <person name="Dong Y."/>
            <person name="Huang W."/>
            <person name="Nel W.J."/>
            <person name="Swalarsk-Parry B.S."/>
            <person name="Vaghefi N."/>
            <person name="Wilken P.M."/>
            <person name="An Z."/>
            <person name="de Beer Z.W."/>
            <person name="De Vos L."/>
            <person name="Chen L."/>
            <person name="Duong T.A."/>
            <person name="Gao Y."/>
            <person name="Hammerbacher A."/>
            <person name="Kikkert J.R."/>
            <person name="Li Y."/>
            <person name="Li H."/>
            <person name="Li K."/>
            <person name="Li Q."/>
            <person name="Liu X."/>
            <person name="Ma X."/>
            <person name="Naidoo K."/>
            <person name="Pethybridge S.J."/>
            <person name="Sun J."/>
            <person name="Steenkamp E.T."/>
            <person name="van der Nest M.A."/>
            <person name="van Wyk S."/>
            <person name="Wingfield M.J."/>
            <person name="Xiong C."/>
            <person name="Yue Q."/>
            <person name="Zhang X."/>
        </authorList>
    </citation>
    <scope>NUCLEOTIDE SEQUENCE [LARGE SCALE GENOMIC DNA]</scope>
    <source>
        <strain evidence="2 3">DSM 5745</strain>
    </source>
</reference>
<organism evidence="2 3">
    <name type="scientific">Aspergillus mulundensis</name>
    <dbReference type="NCBI Taxonomy" id="1810919"/>
    <lineage>
        <taxon>Eukaryota</taxon>
        <taxon>Fungi</taxon>
        <taxon>Dikarya</taxon>
        <taxon>Ascomycota</taxon>
        <taxon>Pezizomycotina</taxon>
        <taxon>Eurotiomycetes</taxon>
        <taxon>Eurotiomycetidae</taxon>
        <taxon>Eurotiales</taxon>
        <taxon>Aspergillaceae</taxon>
        <taxon>Aspergillus</taxon>
        <taxon>Aspergillus subgen. Nidulantes</taxon>
    </lineage>
</organism>
<dbReference type="EMBL" id="PVWQ01000001">
    <property type="protein sequence ID" value="RDW93861.1"/>
    <property type="molecule type" value="Genomic_DNA"/>
</dbReference>
<sequence length="161" mass="16738">MKLKSSVSTLLGSLFFLSLSCVVTSAFVFDSLLRGLHQNIFARSLPGSLAFVPEEAIGRYQPPPGPIQYDPIPANNPNIPDAPAMASTAGDPGDDELGFGSRAAMAATESQADSEEAKTHIPSASEMDAMIAKAQTASASKKVVRSLAGLGASMLVSFLHS</sequence>
<dbReference type="GeneID" id="38111553"/>
<accession>A0A3D8T5Z7</accession>
<dbReference type="Proteomes" id="UP000256690">
    <property type="component" value="Unassembled WGS sequence"/>
</dbReference>
<gene>
    <name evidence="2" type="ORF">DSM5745_01183</name>
</gene>
<comment type="caution">
    <text evidence="2">The sequence shown here is derived from an EMBL/GenBank/DDBJ whole genome shotgun (WGS) entry which is preliminary data.</text>
</comment>
<name>A0A3D8T5Z7_9EURO</name>
<feature type="compositionally biased region" description="Low complexity" evidence="1">
    <location>
        <begin position="67"/>
        <end position="84"/>
    </location>
</feature>
<dbReference type="OrthoDB" id="4187771at2759"/>
<proteinExistence type="predicted"/>
<evidence type="ECO:0000256" key="1">
    <source>
        <dbReference type="SAM" id="MobiDB-lite"/>
    </source>
</evidence>
<dbReference type="RefSeq" id="XP_026609044.1">
    <property type="nucleotide sequence ID" value="XM_026743199.1"/>
</dbReference>
<protein>
    <submittedName>
        <fullName evidence="2">Uncharacterized protein</fullName>
    </submittedName>
</protein>
<evidence type="ECO:0000313" key="3">
    <source>
        <dbReference type="Proteomes" id="UP000256690"/>
    </source>
</evidence>
<feature type="region of interest" description="Disordered" evidence="1">
    <location>
        <begin position="65"/>
        <end position="93"/>
    </location>
</feature>
<dbReference type="PROSITE" id="PS51257">
    <property type="entry name" value="PROKAR_LIPOPROTEIN"/>
    <property type="match status" value="1"/>
</dbReference>
<keyword evidence="3" id="KW-1185">Reference proteome</keyword>